<keyword evidence="2" id="KW-1185">Reference proteome</keyword>
<protein>
    <submittedName>
        <fullName evidence="1">Uncharacterized protein</fullName>
    </submittedName>
</protein>
<reference evidence="1" key="1">
    <citation type="journal article" date="2023" name="IScience">
        <title>Live-bearing cockroach genome reveals convergent evolutionary mechanisms linked to viviparity in insects and beyond.</title>
        <authorList>
            <person name="Fouks B."/>
            <person name="Harrison M.C."/>
            <person name="Mikhailova A.A."/>
            <person name="Marchal E."/>
            <person name="English S."/>
            <person name="Carruthers M."/>
            <person name="Jennings E.C."/>
            <person name="Chiamaka E.L."/>
            <person name="Frigard R.A."/>
            <person name="Pippel M."/>
            <person name="Attardo G.M."/>
            <person name="Benoit J.B."/>
            <person name="Bornberg-Bauer E."/>
            <person name="Tobe S.S."/>
        </authorList>
    </citation>
    <scope>NUCLEOTIDE SEQUENCE</scope>
    <source>
        <strain evidence="1">Stay&amp;Tobe</strain>
    </source>
</reference>
<proteinExistence type="predicted"/>
<organism evidence="1 2">
    <name type="scientific">Diploptera punctata</name>
    <name type="common">Pacific beetle cockroach</name>
    <dbReference type="NCBI Taxonomy" id="6984"/>
    <lineage>
        <taxon>Eukaryota</taxon>
        <taxon>Metazoa</taxon>
        <taxon>Ecdysozoa</taxon>
        <taxon>Arthropoda</taxon>
        <taxon>Hexapoda</taxon>
        <taxon>Insecta</taxon>
        <taxon>Pterygota</taxon>
        <taxon>Neoptera</taxon>
        <taxon>Polyneoptera</taxon>
        <taxon>Dictyoptera</taxon>
        <taxon>Blattodea</taxon>
        <taxon>Blaberoidea</taxon>
        <taxon>Blaberidae</taxon>
        <taxon>Diplopterinae</taxon>
        <taxon>Diploptera</taxon>
    </lineage>
</organism>
<sequence>MRNAIGSLVLPRPSFWDQMATIISFTAESGLFHRAFSSIWKRKNIPTVPQCSYVEGMPNLGFQIYKQEVNRWSNKPYKFKFNHPLYVITGIACRPKDNNLPSPEAQVLEGGISHDHVTMELTPVEDGQWSCVIDICGRPSSEKCEKSEIWKPNA</sequence>
<comment type="caution">
    <text evidence="1">The sequence shown here is derived from an EMBL/GenBank/DDBJ whole genome shotgun (WGS) entry which is preliminary data.</text>
</comment>
<dbReference type="Proteomes" id="UP001233999">
    <property type="component" value="Unassembled WGS sequence"/>
</dbReference>
<gene>
    <name evidence="1" type="ORF">L9F63_022199</name>
</gene>
<dbReference type="EMBL" id="JASPKZ010007590">
    <property type="protein sequence ID" value="KAJ9583457.1"/>
    <property type="molecule type" value="Genomic_DNA"/>
</dbReference>
<accession>A0AAD7ZNS8</accession>
<reference evidence="1" key="2">
    <citation type="submission" date="2023-05" db="EMBL/GenBank/DDBJ databases">
        <authorList>
            <person name="Fouks B."/>
        </authorList>
    </citation>
    <scope>NUCLEOTIDE SEQUENCE</scope>
    <source>
        <strain evidence="1">Stay&amp;Tobe</strain>
        <tissue evidence="1">Testes</tissue>
    </source>
</reference>
<dbReference type="AlphaFoldDB" id="A0AAD7ZNS8"/>
<name>A0AAD7ZNS8_DIPPU</name>
<evidence type="ECO:0000313" key="2">
    <source>
        <dbReference type="Proteomes" id="UP001233999"/>
    </source>
</evidence>
<evidence type="ECO:0000313" key="1">
    <source>
        <dbReference type="EMBL" id="KAJ9583457.1"/>
    </source>
</evidence>